<dbReference type="PANTHER" id="PTHR31968:SF4">
    <property type="entry name" value="SERINE_ARGININE-RELATED PROTEIN 53"/>
    <property type="match status" value="1"/>
</dbReference>
<protein>
    <recommendedName>
        <fullName evidence="2">Ribonucleotide reductase large subunit C-terminal domain-containing protein</fullName>
    </recommendedName>
</protein>
<dbReference type="GO" id="GO:0005737">
    <property type="term" value="C:cytoplasm"/>
    <property type="evidence" value="ECO:0007669"/>
    <property type="project" value="TreeGrafter"/>
</dbReference>
<dbReference type="Proteomes" id="UP000289738">
    <property type="component" value="Chromosome A01"/>
</dbReference>
<dbReference type="Pfam" id="PF02867">
    <property type="entry name" value="Ribonuc_red_lgC"/>
    <property type="match status" value="1"/>
</dbReference>
<organism evidence="3 4">
    <name type="scientific">Arachis hypogaea</name>
    <name type="common">Peanut</name>
    <dbReference type="NCBI Taxonomy" id="3818"/>
    <lineage>
        <taxon>Eukaryota</taxon>
        <taxon>Viridiplantae</taxon>
        <taxon>Streptophyta</taxon>
        <taxon>Embryophyta</taxon>
        <taxon>Tracheophyta</taxon>
        <taxon>Spermatophyta</taxon>
        <taxon>Magnoliopsida</taxon>
        <taxon>eudicotyledons</taxon>
        <taxon>Gunneridae</taxon>
        <taxon>Pentapetalae</taxon>
        <taxon>rosids</taxon>
        <taxon>fabids</taxon>
        <taxon>Fabales</taxon>
        <taxon>Fabaceae</taxon>
        <taxon>Papilionoideae</taxon>
        <taxon>50 kb inversion clade</taxon>
        <taxon>dalbergioids sensu lato</taxon>
        <taxon>Dalbergieae</taxon>
        <taxon>Pterocarpus clade</taxon>
        <taxon>Arachis</taxon>
    </lineage>
</organism>
<evidence type="ECO:0000259" key="2">
    <source>
        <dbReference type="Pfam" id="PF02867"/>
    </source>
</evidence>
<dbReference type="Gene3D" id="3.20.70.20">
    <property type="match status" value="1"/>
</dbReference>
<feature type="region of interest" description="Disordered" evidence="1">
    <location>
        <begin position="1"/>
        <end position="30"/>
    </location>
</feature>
<evidence type="ECO:0000313" key="4">
    <source>
        <dbReference type="Proteomes" id="UP000289738"/>
    </source>
</evidence>
<dbReference type="PANTHER" id="PTHR31968">
    <property type="entry name" value="SERINE/ARGININE-RELATED PROTEIN 53"/>
    <property type="match status" value="1"/>
</dbReference>
<keyword evidence="4" id="KW-1185">Reference proteome</keyword>
<sequence length="512" mass="56293">MGLEEGGRVAAATQSVPPWSSRPRSHESCLCHREEEGEDAMLEEPPSPCRVAQPLQPCRLRRRQRKPTPPVSQSRVDAPPCSAAIASCHIVTTEPPIRHWRKCLDLPELLAATEAVAGSVRNRSCLIVLFRSTTHTHTLKQKERRNENKERDESRGGSERGRKRRGRSCPHHHHASPPPSLVAVATGAAEPRHRHWGHRAVTVTIGSSSLSVPPRGEFAREGGDVERESCARNGSSVQPSPLLSRVGGCAAKALSPSMESQVCIAIERKSTTLRENQLERGRGVASAASLPSSPSSPLVTAAVSLFSCHSRSCAPSLFCHHWSRHLLASVVIVVARFSRTSLVCSFRPFFLPGSSRRCRSLVVVRRLVAGFWFMLSSCFLIYMKDDSIEGIYDTLKECAVISKSTGGIVAEDDASLVKKIGQIFQYSKIEARREEQIQAAHDEAMFGASTLPPPTSTDSEPERENKKEVDKKDVVTSLLSETMMVAELRLVLLINLSAEMVTICYLEGSRMF</sequence>
<dbReference type="EMBL" id="SDMP01000001">
    <property type="protein sequence ID" value="RYR78506.1"/>
    <property type="molecule type" value="Genomic_DNA"/>
</dbReference>
<dbReference type="InterPro" id="IPR000788">
    <property type="entry name" value="RNR_lg_C"/>
</dbReference>
<dbReference type="InterPro" id="IPR034604">
    <property type="entry name" value="SRRP53"/>
</dbReference>
<comment type="caution">
    <text evidence="3">The sequence shown here is derived from an EMBL/GenBank/DDBJ whole genome shotgun (WGS) entry which is preliminary data.</text>
</comment>
<feature type="region of interest" description="Disordered" evidence="1">
    <location>
        <begin position="212"/>
        <end position="237"/>
    </location>
</feature>
<dbReference type="AlphaFoldDB" id="A0A445ET32"/>
<dbReference type="SUPFAM" id="SSF51998">
    <property type="entry name" value="PFL-like glycyl radical enzymes"/>
    <property type="match status" value="1"/>
</dbReference>
<proteinExistence type="predicted"/>
<feature type="region of interest" description="Disordered" evidence="1">
    <location>
        <begin position="447"/>
        <end position="471"/>
    </location>
</feature>
<feature type="compositionally biased region" description="Basic and acidic residues" evidence="1">
    <location>
        <begin position="217"/>
        <end position="230"/>
    </location>
</feature>
<reference evidence="3 4" key="1">
    <citation type="submission" date="2019-01" db="EMBL/GenBank/DDBJ databases">
        <title>Sequencing of cultivated peanut Arachis hypogaea provides insights into genome evolution and oil improvement.</title>
        <authorList>
            <person name="Chen X."/>
        </authorList>
    </citation>
    <scope>NUCLEOTIDE SEQUENCE [LARGE SCALE GENOMIC DNA]</scope>
    <source>
        <strain evidence="4">cv. Fuhuasheng</strain>
        <tissue evidence="3">Leaves</tissue>
    </source>
</reference>
<gene>
    <name evidence="3" type="ORF">Ahy_A01g003331</name>
</gene>
<evidence type="ECO:0000313" key="3">
    <source>
        <dbReference type="EMBL" id="RYR78506.1"/>
    </source>
</evidence>
<feature type="compositionally biased region" description="Basic and acidic residues" evidence="1">
    <location>
        <begin position="460"/>
        <end position="471"/>
    </location>
</feature>
<dbReference type="GO" id="GO:0000380">
    <property type="term" value="P:alternative mRNA splicing, via spliceosome"/>
    <property type="evidence" value="ECO:0007669"/>
    <property type="project" value="InterPro"/>
</dbReference>
<dbReference type="GO" id="GO:0005634">
    <property type="term" value="C:nucleus"/>
    <property type="evidence" value="ECO:0007669"/>
    <property type="project" value="TreeGrafter"/>
</dbReference>
<feature type="domain" description="Ribonucleotide reductase large subunit C-terminal" evidence="2">
    <location>
        <begin position="376"/>
        <end position="408"/>
    </location>
</feature>
<accession>A0A445ET32</accession>
<feature type="compositionally biased region" description="Basic residues" evidence="1">
    <location>
        <begin position="161"/>
        <end position="175"/>
    </location>
</feature>
<evidence type="ECO:0000256" key="1">
    <source>
        <dbReference type="SAM" id="MobiDB-lite"/>
    </source>
</evidence>
<name>A0A445ET32_ARAHY</name>
<feature type="region of interest" description="Disordered" evidence="1">
    <location>
        <begin position="136"/>
        <end position="196"/>
    </location>
</feature>
<feature type="compositionally biased region" description="Basic and acidic residues" evidence="1">
    <location>
        <begin position="140"/>
        <end position="160"/>
    </location>
</feature>